<dbReference type="OMA" id="MEDVFID"/>
<keyword evidence="2" id="KW-1185">Reference proteome</keyword>
<sequence>MHFFIQIEKGQKLLFHTSNNLTYSNVYALDTSVEMEDVFIDIDNILYGYSHGTLYKIVDTIIPLYHDIRLISFGTTIFLIANDHLVLMKNETNFQIVKRVPDNIKGLSSCADNYVFWEDSKIYLGERIISVNFTVRELRLFNNAVFVLSTENKFYTLKDYVFDEIINLESIAVIDMSINKFIPVVAFLTDDTIYILDIGNRKIIKAIESYSGRNIIFKNKRELFIIGEKVIEYHLGKDTVRVILEGSSQSKFKYFELDNEIKFSEMDTFREEVRTRLIENKIESKRMVFELMDQIEELKRKLAKN</sequence>
<dbReference type="AlphaFoldDB" id="L7K0M7"/>
<gene>
    <name evidence="1" type="ORF">THOM_0029</name>
</gene>
<name>L7K0M7_TRAHO</name>
<proteinExistence type="predicted"/>
<dbReference type="Proteomes" id="UP000011185">
    <property type="component" value="Unassembled WGS sequence"/>
</dbReference>
<evidence type="ECO:0000313" key="2">
    <source>
        <dbReference type="Proteomes" id="UP000011185"/>
    </source>
</evidence>
<dbReference type="OrthoDB" id="2191299at2759"/>
<accession>L7K0M7</accession>
<dbReference type="VEuPathDB" id="MicrosporidiaDB:THOM_0029"/>
<organism evidence="1 2">
    <name type="scientific">Trachipleistophora hominis</name>
    <name type="common">Microsporidian parasite</name>
    <dbReference type="NCBI Taxonomy" id="72359"/>
    <lineage>
        <taxon>Eukaryota</taxon>
        <taxon>Fungi</taxon>
        <taxon>Fungi incertae sedis</taxon>
        <taxon>Microsporidia</taxon>
        <taxon>Pleistophoridae</taxon>
        <taxon>Trachipleistophora</taxon>
    </lineage>
</organism>
<evidence type="ECO:0000313" key="1">
    <source>
        <dbReference type="EMBL" id="ELQ77002.1"/>
    </source>
</evidence>
<dbReference type="EMBL" id="JH993798">
    <property type="protein sequence ID" value="ELQ77002.1"/>
    <property type="molecule type" value="Genomic_DNA"/>
</dbReference>
<reference evidence="1 2" key="1">
    <citation type="journal article" date="2012" name="PLoS Pathog.">
        <title>The genome of the obligate intracellular parasite Trachipleistophora hominis: new insights into microsporidian genome dynamics and reductive evolution.</title>
        <authorList>
            <person name="Heinz E."/>
            <person name="Williams T.A."/>
            <person name="Nakjang S."/>
            <person name="Noel C.J."/>
            <person name="Swan D.C."/>
            <person name="Goldberg A.V."/>
            <person name="Harris S.R."/>
            <person name="Weinmaier T."/>
            <person name="Markert S."/>
            <person name="Becher D."/>
            <person name="Bernhardt J."/>
            <person name="Dagan T."/>
            <person name="Hacker C."/>
            <person name="Lucocq J.M."/>
            <person name="Schweder T."/>
            <person name="Rattei T."/>
            <person name="Hall N."/>
            <person name="Hirt R.P."/>
            <person name="Embley T.M."/>
        </authorList>
    </citation>
    <scope>NUCLEOTIDE SEQUENCE [LARGE SCALE GENOMIC DNA]</scope>
</reference>
<dbReference type="HOGENOM" id="CLU_912720_0_0_1"/>
<protein>
    <submittedName>
        <fullName evidence="1">Uncharacterized protein</fullName>
    </submittedName>
</protein>
<dbReference type="InParanoid" id="L7K0M7"/>